<gene>
    <name evidence="8" type="ORF">IB285_08185</name>
</gene>
<proteinExistence type="inferred from homology"/>
<name>A0ABR8KVF0_9SPHN</name>
<keyword evidence="9" id="KW-1185">Reference proteome</keyword>
<reference evidence="8 9" key="1">
    <citation type="submission" date="2020-09" db="EMBL/GenBank/DDBJ databases">
        <authorList>
            <person name="Yoon J.-W."/>
        </authorList>
    </citation>
    <scope>NUCLEOTIDE SEQUENCE [LARGE SCALE GENOMIC DNA]</scope>
    <source>
        <strain evidence="8 9">KMU-140</strain>
    </source>
</reference>
<dbReference type="InterPro" id="IPR023753">
    <property type="entry name" value="FAD/NAD-binding_dom"/>
</dbReference>
<evidence type="ECO:0000256" key="6">
    <source>
        <dbReference type="SAM" id="MobiDB-lite"/>
    </source>
</evidence>
<dbReference type="InterPro" id="IPR036188">
    <property type="entry name" value="FAD/NAD-bd_sf"/>
</dbReference>
<feature type="region of interest" description="Disordered" evidence="6">
    <location>
        <begin position="1"/>
        <end position="23"/>
    </location>
</feature>
<keyword evidence="3" id="KW-0285">Flavoprotein</keyword>
<evidence type="ECO:0000313" key="9">
    <source>
        <dbReference type="Proteomes" id="UP000635384"/>
    </source>
</evidence>
<evidence type="ECO:0000259" key="7">
    <source>
        <dbReference type="Pfam" id="PF07992"/>
    </source>
</evidence>
<accession>A0ABR8KVF0</accession>
<dbReference type="Proteomes" id="UP000635384">
    <property type="component" value="Unassembled WGS sequence"/>
</dbReference>
<evidence type="ECO:0000256" key="5">
    <source>
        <dbReference type="ARBA" id="ARBA00023002"/>
    </source>
</evidence>
<protein>
    <submittedName>
        <fullName evidence="8">NAD(P)/FAD-dependent oxidoreductase</fullName>
    </submittedName>
</protein>
<evidence type="ECO:0000313" key="8">
    <source>
        <dbReference type="EMBL" id="MBD2842232.1"/>
    </source>
</evidence>
<keyword evidence="4" id="KW-0274">FAD</keyword>
<dbReference type="PRINTS" id="PR00368">
    <property type="entry name" value="FADPNR"/>
</dbReference>
<evidence type="ECO:0000256" key="4">
    <source>
        <dbReference type="ARBA" id="ARBA00022827"/>
    </source>
</evidence>
<evidence type="ECO:0000256" key="1">
    <source>
        <dbReference type="ARBA" id="ARBA00001974"/>
    </source>
</evidence>
<dbReference type="EMBL" id="JACXLC010000001">
    <property type="protein sequence ID" value="MBD2842232.1"/>
    <property type="molecule type" value="Genomic_DNA"/>
</dbReference>
<comment type="caution">
    <text evidence="8">The sequence shown here is derived from an EMBL/GenBank/DDBJ whole genome shotgun (WGS) entry which is preliminary data.</text>
</comment>
<dbReference type="PANTHER" id="PTHR42913">
    <property type="entry name" value="APOPTOSIS-INDUCING FACTOR 1"/>
    <property type="match status" value="1"/>
</dbReference>
<dbReference type="Pfam" id="PF07992">
    <property type="entry name" value="Pyr_redox_2"/>
    <property type="match status" value="1"/>
</dbReference>
<comment type="cofactor">
    <cofactor evidence="1">
        <name>FAD</name>
        <dbReference type="ChEBI" id="CHEBI:57692"/>
    </cofactor>
</comment>
<organism evidence="8 9">
    <name type="scientific">Erythrobacter rubeus</name>
    <dbReference type="NCBI Taxonomy" id="2760803"/>
    <lineage>
        <taxon>Bacteria</taxon>
        <taxon>Pseudomonadati</taxon>
        <taxon>Pseudomonadota</taxon>
        <taxon>Alphaproteobacteria</taxon>
        <taxon>Sphingomonadales</taxon>
        <taxon>Erythrobacteraceae</taxon>
        <taxon>Erythrobacter/Porphyrobacter group</taxon>
        <taxon>Erythrobacter</taxon>
    </lineage>
</organism>
<dbReference type="InterPro" id="IPR051169">
    <property type="entry name" value="NADH-Q_oxidoreductase"/>
</dbReference>
<feature type="domain" description="FAD/NAD(P)-binding" evidence="7">
    <location>
        <begin position="46"/>
        <end position="380"/>
    </location>
</feature>
<dbReference type="Gene3D" id="3.50.50.100">
    <property type="match status" value="1"/>
</dbReference>
<dbReference type="SUPFAM" id="SSF51905">
    <property type="entry name" value="FAD/NAD(P)-binding domain"/>
    <property type="match status" value="1"/>
</dbReference>
<dbReference type="RefSeq" id="WP_190787711.1">
    <property type="nucleotide sequence ID" value="NZ_JACXLC010000001.1"/>
</dbReference>
<comment type="similarity">
    <text evidence="2">Belongs to the NADH dehydrogenase family.</text>
</comment>
<feature type="compositionally biased region" description="Low complexity" evidence="6">
    <location>
        <begin position="9"/>
        <end position="23"/>
    </location>
</feature>
<sequence length="476" mass="51715">MKHESVLDAGGSETAAETSAAAPDVAPDAAAIGFPRGENSSDRKTQIVVVGGGAGGLELVRKLGAKFGRKHHDIILVDKNLSHIWKPLLHEVAAGSLDANLDEVGYRGHCYRWGYRFFQGSLDGIDRATRTISLAPMYDADGKEVIAGHTIRYDYLVLAVGSISNDFGVPGVKDHCIYLDSRDQADRFRTRLLNHCLRVSRAMMANPDANEQVKIAIVGAGATGVELAAELYNAAGALRHYGLEVFDESRLNVTLLEAGGRILPALPERLSDAARHELTELGVSVKVDTQVIEARPRTLLTSSGEQIDADLIVWAAGVKGAEFLSELGLETNPRNQIKVRETMQTVTDDRIFALGDCASYIPEGADAPIPPRAQAAHQMANTVFDNIVRSLKGKKLKTFVYQDKGSLISLSRFSTVGSLMGNLVGGSLAVEGRMARFIYTSLYRLHLLGIHGWVKGLFLMMIGRVNRIVRPKLKLH</sequence>
<dbReference type="PANTHER" id="PTHR42913:SF3">
    <property type="entry name" value="64 KDA MITOCHONDRIAL NADH DEHYDROGENASE (EUROFUNG)"/>
    <property type="match status" value="1"/>
</dbReference>
<dbReference type="PRINTS" id="PR00411">
    <property type="entry name" value="PNDRDTASEI"/>
</dbReference>
<evidence type="ECO:0000256" key="2">
    <source>
        <dbReference type="ARBA" id="ARBA00005272"/>
    </source>
</evidence>
<keyword evidence="5" id="KW-0560">Oxidoreductase</keyword>
<evidence type="ECO:0000256" key="3">
    <source>
        <dbReference type="ARBA" id="ARBA00022630"/>
    </source>
</evidence>